<comment type="caution">
    <text evidence="7">The sequence shown here is derived from an EMBL/GenBank/DDBJ whole genome shotgun (WGS) entry which is preliminary data.</text>
</comment>
<dbReference type="PANTHER" id="PTHR15710:SF196">
    <property type="entry name" value="F6A14.12 PROTEIN-RELATED"/>
    <property type="match status" value="1"/>
</dbReference>
<dbReference type="InterPro" id="IPR013083">
    <property type="entry name" value="Znf_RING/FYVE/PHD"/>
</dbReference>
<dbReference type="GO" id="GO:0016567">
    <property type="term" value="P:protein ubiquitination"/>
    <property type="evidence" value="ECO:0007669"/>
    <property type="project" value="TreeGrafter"/>
</dbReference>
<accession>A0A9J6A6N5</accession>
<dbReference type="EC" id="2.3.2.27" evidence="2"/>
<evidence type="ECO:0000256" key="2">
    <source>
        <dbReference type="ARBA" id="ARBA00012483"/>
    </source>
</evidence>
<keyword evidence="8" id="KW-1185">Reference proteome</keyword>
<evidence type="ECO:0000313" key="7">
    <source>
        <dbReference type="EMBL" id="KAG5619947.1"/>
    </source>
</evidence>
<evidence type="ECO:0000259" key="6">
    <source>
        <dbReference type="Pfam" id="PF13639"/>
    </source>
</evidence>
<dbReference type="PANTHER" id="PTHR15710">
    <property type="entry name" value="E3 UBIQUITIN-PROTEIN LIGASE PRAJA"/>
    <property type="match status" value="1"/>
</dbReference>
<protein>
    <recommendedName>
        <fullName evidence="2">RING-type E3 ubiquitin transferase</fullName>
        <ecNumber evidence="2">2.3.2.27</ecNumber>
    </recommendedName>
</protein>
<dbReference type="GO" id="GO:0061630">
    <property type="term" value="F:ubiquitin protein ligase activity"/>
    <property type="evidence" value="ECO:0007669"/>
    <property type="project" value="UniProtKB-EC"/>
</dbReference>
<keyword evidence="4" id="KW-0863">Zinc-finger</keyword>
<evidence type="ECO:0000256" key="4">
    <source>
        <dbReference type="ARBA" id="ARBA00022771"/>
    </source>
</evidence>
<dbReference type="OrthoDB" id="4348522at2759"/>
<reference evidence="7 8" key="1">
    <citation type="submission" date="2020-09" db="EMBL/GenBank/DDBJ databases">
        <title>De no assembly of potato wild relative species, Solanum commersonii.</title>
        <authorList>
            <person name="Cho K."/>
        </authorList>
    </citation>
    <scope>NUCLEOTIDE SEQUENCE [LARGE SCALE GENOMIC DNA]</scope>
    <source>
        <strain evidence="7">LZ3.2</strain>
        <tissue evidence="7">Leaf</tissue>
    </source>
</reference>
<proteinExistence type="predicted"/>
<sequence length="242" mass="27849">MSIEATLSTASNLRSHRCYNCNDAFHKTPTVGVSSSFRCPRCFHRHFLPNYTIANHTHVPQHLTFEDFTLSTTNFNTFDYSTYETETDESDFDDLSCELFYSTQAHSPTHKSFLDSFPCVKIDESSKNCSICMHEFGIDTNASQLPCKYFFHYDCIGPWLNKSNTYPLYRHKFLKENEQEIETDLQVILDGEVGGREFQDHNFVLETTASSLSDVGEDDDDLREKNLDEICDEDGDIMMIDA</sequence>
<evidence type="ECO:0000256" key="1">
    <source>
        <dbReference type="ARBA" id="ARBA00000900"/>
    </source>
</evidence>
<dbReference type="Pfam" id="PF13639">
    <property type="entry name" value="zf-RING_2"/>
    <property type="match status" value="1"/>
</dbReference>
<comment type="catalytic activity">
    <reaction evidence="1">
        <text>S-ubiquitinyl-[E2 ubiquitin-conjugating enzyme]-L-cysteine + [acceptor protein]-L-lysine = [E2 ubiquitin-conjugating enzyme]-L-cysteine + N(6)-ubiquitinyl-[acceptor protein]-L-lysine.</text>
        <dbReference type="EC" id="2.3.2.27"/>
    </reaction>
</comment>
<dbReference type="InterPro" id="IPR001841">
    <property type="entry name" value="Znf_RING"/>
</dbReference>
<dbReference type="GO" id="GO:0005737">
    <property type="term" value="C:cytoplasm"/>
    <property type="evidence" value="ECO:0007669"/>
    <property type="project" value="TreeGrafter"/>
</dbReference>
<dbReference type="EMBL" id="JACXVP010000002">
    <property type="protein sequence ID" value="KAG5619947.1"/>
    <property type="molecule type" value="Genomic_DNA"/>
</dbReference>
<gene>
    <name evidence="7" type="ORF">H5410_005165</name>
</gene>
<evidence type="ECO:0000256" key="3">
    <source>
        <dbReference type="ARBA" id="ARBA00022723"/>
    </source>
</evidence>
<name>A0A9J6A6N5_SOLCO</name>
<evidence type="ECO:0000313" key="8">
    <source>
        <dbReference type="Proteomes" id="UP000824120"/>
    </source>
</evidence>
<keyword evidence="3" id="KW-0479">Metal-binding</keyword>
<dbReference type="Proteomes" id="UP000824120">
    <property type="component" value="Chromosome 2"/>
</dbReference>
<organism evidence="7 8">
    <name type="scientific">Solanum commersonii</name>
    <name type="common">Commerson's wild potato</name>
    <name type="synonym">Commerson's nightshade</name>
    <dbReference type="NCBI Taxonomy" id="4109"/>
    <lineage>
        <taxon>Eukaryota</taxon>
        <taxon>Viridiplantae</taxon>
        <taxon>Streptophyta</taxon>
        <taxon>Embryophyta</taxon>
        <taxon>Tracheophyta</taxon>
        <taxon>Spermatophyta</taxon>
        <taxon>Magnoliopsida</taxon>
        <taxon>eudicotyledons</taxon>
        <taxon>Gunneridae</taxon>
        <taxon>Pentapetalae</taxon>
        <taxon>asterids</taxon>
        <taxon>lamiids</taxon>
        <taxon>Solanales</taxon>
        <taxon>Solanaceae</taxon>
        <taxon>Solanoideae</taxon>
        <taxon>Solaneae</taxon>
        <taxon>Solanum</taxon>
    </lineage>
</organism>
<dbReference type="AlphaFoldDB" id="A0A9J6A6N5"/>
<keyword evidence="5" id="KW-0862">Zinc</keyword>
<evidence type="ECO:0000256" key="5">
    <source>
        <dbReference type="ARBA" id="ARBA00022833"/>
    </source>
</evidence>
<feature type="domain" description="RING-type" evidence="6">
    <location>
        <begin position="128"/>
        <end position="165"/>
    </location>
</feature>
<dbReference type="GO" id="GO:0008270">
    <property type="term" value="F:zinc ion binding"/>
    <property type="evidence" value="ECO:0007669"/>
    <property type="project" value="UniProtKB-KW"/>
</dbReference>
<dbReference type="Gene3D" id="3.30.40.10">
    <property type="entry name" value="Zinc/RING finger domain, C3HC4 (zinc finger)"/>
    <property type="match status" value="1"/>
</dbReference>
<dbReference type="SUPFAM" id="SSF57850">
    <property type="entry name" value="RING/U-box"/>
    <property type="match status" value="1"/>
</dbReference>